<protein>
    <submittedName>
        <fullName evidence="1">Phage portal protein</fullName>
    </submittedName>
</protein>
<evidence type="ECO:0000313" key="2">
    <source>
        <dbReference type="Proteomes" id="UP001596170"/>
    </source>
</evidence>
<reference evidence="2" key="1">
    <citation type="journal article" date="2019" name="Int. J. Syst. Evol. Microbiol.">
        <title>The Global Catalogue of Microorganisms (GCM) 10K type strain sequencing project: providing services to taxonomists for standard genome sequencing and annotation.</title>
        <authorList>
            <consortium name="The Broad Institute Genomics Platform"/>
            <consortium name="The Broad Institute Genome Sequencing Center for Infectious Disease"/>
            <person name="Wu L."/>
            <person name="Ma J."/>
        </authorList>
    </citation>
    <scope>NUCLEOTIDE SEQUENCE [LARGE SCALE GENOMIC DNA]</scope>
    <source>
        <strain evidence="2">CCUG 54527</strain>
    </source>
</reference>
<gene>
    <name evidence="1" type="ORF">ACFPYN_03025</name>
</gene>
<proteinExistence type="predicted"/>
<dbReference type="Proteomes" id="UP001596170">
    <property type="component" value="Unassembled WGS sequence"/>
</dbReference>
<organism evidence="1 2">
    <name type="scientific">Paenisporosarcina macmurdoensis</name>
    <dbReference type="NCBI Taxonomy" id="212659"/>
    <lineage>
        <taxon>Bacteria</taxon>
        <taxon>Bacillati</taxon>
        <taxon>Bacillota</taxon>
        <taxon>Bacilli</taxon>
        <taxon>Bacillales</taxon>
        <taxon>Caryophanaceae</taxon>
        <taxon>Paenisporosarcina</taxon>
    </lineage>
</organism>
<dbReference type="NCBIfam" id="TIGR01537">
    <property type="entry name" value="portal_HK97"/>
    <property type="match status" value="1"/>
</dbReference>
<dbReference type="InterPro" id="IPR006944">
    <property type="entry name" value="Phage/GTA_portal"/>
</dbReference>
<accession>A0ABW1L332</accession>
<name>A0ABW1L332_9BACL</name>
<evidence type="ECO:0000313" key="1">
    <source>
        <dbReference type="EMBL" id="MFC6038420.1"/>
    </source>
</evidence>
<keyword evidence="2" id="KW-1185">Reference proteome</keyword>
<comment type="caution">
    <text evidence="1">The sequence shown here is derived from an EMBL/GenBank/DDBJ whole genome shotgun (WGS) entry which is preliminary data.</text>
</comment>
<dbReference type="EMBL" id="JBHSRI010000002">
    <property type="protein sequence ID" value="MFC6038420.1"/>
    <property type="molecule type" value="Genomic_DNA"/>
</dbReference>
<sequence>MGVTDFFRSFLMPKGSFTLKECEFYELSIESYYKKLAIETSINLIANAIVRSKFNTYEKGKKIRANNYYLFNVQPNKNQNASEYMHRFVSNLIYNNEALVVMIGEELHIADSWNVKEFALRENLYSDVMLGDLKLEKTFNESEVLSYKLNNNRIIGLIDGLYESFGKILAASMHSYKSGNSMRALVEIESTQALTDEAQAARDDLFNNQFKSFFKSEGGAVLPFTKGMKYTEIKGHHPNSRDLRALIDDVFDIVSMALHIPKGLLKGDLADVDGQVDSFLMLGVNPIVEIINDENNRKMYTKKEYLERTYMQVDTSLIKYVDIAKMATALDKMLSSGLTNVNENRERMGYEPIEEEWADKHFITKNYQEVEDYLTNGQNGEALTTSKGGEN</sequence>
<dbReference type="InterPro" id="IPR006427">
    <property type="entry name" value="Portal_HK97"/>
</dbReference>
<dbReference type="Pfam" id="PF04860">
    <property type="entry name" value="Phage_portal"/>
    <property type="match status" value="1"/>
</dbReference>
<dbReference type="RefSeq" id="WP_377732438.1">
    <property type="nucleotide sequence ID" value="NZ_JBHSRI010000002.1"/>
</dbReference>